<protein>
    <submittedName>
        <fullName evidence="1">Uncharacterized protein</fullName>
    </submittedName>
</protein>
<dbReference type="EMBL" id="QJJQ01000004">
    <property type="protein sequence ID" value="PXW88136.1"/>
    <property type="molecule type" value="Genomic_DNA"/>
</dbReference>
<dbReference type="AlphaFoldDB" id="A0A2V3W347"/>
<dbReference type="Proteomes" id="UP000247978">
    <property type="component" value="Unassembled WGS sequence"/>
</dbReference>
<keyword evidence="2" id="KW-1185">Reference proteome</keyword>
<accession>A0A2V3W347</accession>
<sequence length="105" mass="12211">MNDSRVGTGIMIKYDSQRTLEGIAQVEKQLQDFIYSTEHLTSQFQHVFSELSGETIQQYEKVVRDYFQSAKLAETSIKTFIQLIHLVDTEIIEADRKSEKMFTNN</sequence>
<evidence type="ECO:0000313" key="1">
    <source>
        <dbReference type="EMBL" id="PXW88136.1"/>
    </source>
</evidence>
<reference evidence="1 2" key="1">
    <citation type="submission" date="2018-05" db="EMBL/GenBank/DDBJ databases">
        <title>Genomic Encyclopedia of Type Strains, Phase IV (KMG-IV): sequencing the most valuable type-strain genomes for metagenomic binning, comparative biology and taxonomic classification.</title>
        <authorList>
            <person name="Goeker M."/>
        </authorList>
    </citation>
    <scope>NUCLEOTIDE SEQUENCE [LARGE SCALE GENOMIC DNA]</scope>
    <source>
        <strain evidence="1 2">DSM 28556</strain>
    </source>
</reference>
<gene>
    <name evidence="1" type="ORF">DFR56_104304</name>
</gene>
<name>A0A2V3W347_9BACI</name>
<evidence type="ECO:0000313" key="2">
    <source>
        <dbReference type="Proteomes" id="UP000247978"/>
    </source>
</evidence>
<organism evidence="1 2">
    <name type="scientific">Pseudogracilibacillus auburnensis</name>
    <dbReference type="NCBI Taxonomy" id="1494959"/>
    <lineage>
        <taxon>Bacteria</taxon>
        <taxon>Bacillati</taxon>
        <taxon>Bacillota</taxon>
        <taxon>Bacilli</taxon>
        <taxon>Bacillales</taxon>
        <taxon>Bacillaceae</taxon>
        <taxon>Pseudogracilibacillus</taxon>
    </lineage>
</organism>
<comment type="caution">
    <text evidence="1">The sequence shown here is derived from an EMBL/GenBank/DDBJ whole genome shotgun (WGS) entry which is preliminary data.</text>
</comment>
<dbReference type="RefSeq" id="WP_110394944.1">
    <property type="nucleotide sequence ID" value="NZ_JADIJL010000076.1"/>
</dbReference>
<proteinExistence type="predicted"/>